<reference evidence="2" key="1">
    <citation type="submission" date="2020-06" db="EMBL/GenBank/DDBJ databases">
        <title>Legume-microbial interactions unlock mineral nutrients during tropical forest succession.</title>
        <authorList>
            <person name="Epihov D.Z."/>
        </authorList>
    </citation>
    <scope>NUCLEOTIDE SEQUENCE [LARGE SCALE GENOMIC DNA]</scope>
    <source>
        <strain evidence="2">Pan2503</strain>
    </source>
</reference>
<dbReference type="GO" id="GO:0047429">
    <property type="term" value="F:nucleoside triphosphate diphosphatase activity"/>
    <property type="evidence" value="ECO:0007669"/>
    <property type="project" value="UniProtKB-EC"/>
</dbReference>
<feature type="domain" description="NTP pyrophosphohydrolase MazG-like" evidence="1">
    <location>
        <begin position="1"/>
        <end position="31"/>
    </location>
</feature>
<evidence type="ECO:0000313" key="3">
    <source>
        <dbReference type="Proteomes" id="UP000567293"/>
    </source>
</evidence>
<comment type="caution">
    <text evidence="2">The sequence shown here is derived from an EMBL/GenBank/DDBJ whole genome shotgun (WGS) entry which is preliminary data.</text>
</comment>
<proteinExistence type="predicted"/>
<sequence>SQIAQEEGRFTVAEVIREIHDKMIRRHPHVFGEARARNSAEVLRNWEQIKAEERRTSKEHGKDSHGEPASLLDGVSRALPATLEGLQLTRKASRIGFDWDDSAGVIAKMQEERAELETALQGGGQQKIEEEMGDLLFAAVNLARFLDVDPEIALKKANAKFARRFRAMEKRARESGREFKNLSREQMEALWEATKDAEGKPFVRELAKGQARQ</sequence>
<dbReference type="Pfam" id="PF03819">
    <property type="entry name" value="MazG"/>
    <property type="match status" value="2"/>
</dbReference>
<dbReference type="FunFam" id="1.10.287.1080:FF:000003">
    <property type="entry name" value="Nucleoside triphosphate pyrophosphohydrolase"/>
    <property type="match status" value="1"/>
</dbReference>
<dbReference type="InterPro" id="IPR011551">
    <property type="entry name" value="NTP_PyrPHydrolase_MazG"/>
</dbReference>
<organism evidence="2 3">
    <name type="scientific">Candidatus Acidiferrum panamense</name>
    <dbReference type="NCBI Taxonomy" id="2741543"/>
    <lineage>
        <taxon>Bacteria</taxon>
        <taxon>Pseudomonadati</taxon>
        <taxon>Acidobacteriota</taxon>
        <taxon>Terriglobia</taxon>
        <taxon>Candidatus Acidiferrales</taxon>
        <taxon>Candidatus Acidiferrum</taxon>
    </lineage>
</organism>
<dbReference type="GO" id="GO:0046052">
    <property type="term" value="P:UTP catabolic process"/>
    <property type="evidence" value="ECO:0007669"/>
    <property type="project" value="TreeGrafter"/>
</dbReference>
<feature type="non-terminal residue" evidence="2">
    <location>
        <position position="1"/>
    </location>
</feature>
<dbReference type="Proteomes" id="UP000567293">
    <property type="component" value="Unassembled WGS sequence"/>
</dbReference>
<keyword evidence="3" id="KW-1185">Reference proteome</keyword>
<evidence type="ECO:0000259" key="1">
    <source>
        <dbReference type="Pfam" id="PF03819"/>
    </source>
</evidence>
<evidence type="ECO:0000313" key="2">
    <source>
        <dbReference type="EMBL" id="MBA0084336.1"/>
    </source>
</evidence>
<protein>
    <submittedName>
        <fullName evidence="2">Nucleoside triphosphate pyrophosphohydrolase</fullName>
        <ecNumber evidence="2">3.6.1.9</ecNumber>
    </submittedName>
</protein>
<dbReference type="SUPFAM" id="SSF101386">
    <property type="entry name" value="all-alpha NTP pyrophosphatases"/>
    <property type="match status" value="1"/>
</dbReference>
<keyword evidence="2" id="KW-0378">Hydrolase</keyword>
<dbReference type="InterPro" id="IPR004518">
    <property type="entry name" value="MazG-like_dom"/>
</dbReference>
<dbReference type="NCBIfam" id="TIGR00444">
    <property type="entry name" value="mazG"/>
    <property type="match status" value="1"/>
</dbReference>
<dbReference type="CDD" id="cd11529">
    <property type="entry name" value="NTP-PPase_MazG_Cterm"/>
    <property type="match status" value="1"/>
</dbReference>
<dbReference type="InterPro" id="IPR048011">
    <property type="entry name" value="NTP-PPase_MazG-like_C"/>
</dbReference>
<dbReference type="PANTHER" id="PTHR30522">
    <property type="entry name" value="NUCLEOSIDE TRIPHOSPHATE PYROPHOSPHOHYDROLASE"/>
    <property type="match status" value="1"/>
</dbReference>
<name>A0A7V8NN54_9BACT</name>
<dbReference type="GO" id="GO:0046081">
    <property type="term" value="P:dUTP catabolic process"/>
    <property type="evidence" value="ECO:0007669"/>
    <property type="project" value="TreeGrafter"/>
</dbReference>
<dbReference type="PANTHER" id="PTHR30522:SF0">
    <property type="entry name" value="NUCLEOSIDE TRIPHOSPHATE PYROPHOSPHOHYDROLASE"/>
    <property type="match status" value="1"/>
</dbReference>
<accession>A0A7V8NN54</accession>
<dbReference type="GO" id="GO:0046047">
    <property type="term" value="P:TTP catabolic process"/>
    <property type="evidence" value="ECO:0007669"/>
    <property type="project" value="TreeGrafter"/>
</dbReference>
<dbReference type="GO" id="GO:0046076">
    <property type="term" value="P:dTTP catabolic process"/>
    <property type="evidence" value="ECO:0007669"/>
    <property type="project" value="TreeGrafter"/>
</dbReference>
<dbReference type="GO" id="GO:0006203">
    <property type="term" value="P:dGTP catabolic process"/>
    <property type="evidence" value="ECO:0007669"/>
    <property type="project" value="TreeGrafter"/>
</dbReference>
<dbReference type="NCBIfam" id="NF007113">
    <property type="entry name" value="PRK09562.1"/>
    <property type="match status" value="1"/>
</dbReference>
<dbReference type="EC" id="3.6.1.9" evidence="2"/>
<dbReference type="GO" id="GO:0046061">
    <property type="term" value="P:dATP catabolic process"/>
    <property type="evidence" value="ECO:0007669"/>
    <property type="project" value="TreeGrafter"/>
</dbReference>
<gene>
    <name evidence="2" type="primary">mazG</name>
    <name evidence="2" type="ORF">HRJ53_05005</name>
</gene>
<feature type="domain" description="NTP pyrophosphohydrolase MazG-like" evidence="1">
    <location>
        <begin position="106"/>
        <end position="164"/>
    </location>
</feature>
<dbReference type="AlphaFoldDB" id="A0A7V8NN54"/>
<dbReference type="Gene3D" id="1.10.287.1080">
    <property type="entry name" value="MazG-like"/>
    <property type="match status" value="2"/>
</dbReference>
<dbReference type="EMBL" id="JACDQQ010000483">
    <property type="protein sequence ID" value="MBA0084336.1"/>
    <property type="molecule type" value="Genomic_DNA"/>
</dbReference>